<reference evidence="2 3" key="1">
    <citation type="submission" date="2020-06" db="EMBL/GenBank/DDBJ databases">
        <title>REHAB project genomes.</title>
        <authorList>
            <person name="Shaw L.P."/>
        </authorList>
    </citation>
    <scope>NUCLEOTIDE SEQUENCE [LARGE SCALE GENOMIC DNA]</scope>
    <source>
        <strain evidence="2 3">RHBSTW-00116</strain>
    </source>
</reference>
<sequence length="275" mass="32183">MKILPIIVLYKCSLSKSKSFNSLLTDVCKHDIREVFVYNNSPEINQVPEEYMGVKIHVVNDYNNSGVSRAYNSGLKVANKLGYEYVLLLDQDTLIPDSALDVYKKYLIKKPGYNLYCPILRTTKDVICSPLIYKFHRGFSVKDFTFGEYDLDKFSPINSGMLLNVKAALECGGYNEEVFLDFSDFQFIERFRTKNNKFYVIPVVFIQDFSGEDDDYQKLIVRFRLYCQCAKCCERLDFKDNLIYFMMVLARAIKLFMKTKKINFLKCFYTNYIRG</sequence>
<gene>
    <name evidence="2" type="ORF">HV077_17900</name>
</gene>
<dbReference type="Pfam" id="PF00535">
    <property type="entry name" value="Glycos_transf_2"/>
    <property type="match status" value="1"/>
</dbReference>
<organism evidence="2 3">
    <name type="scientific">Citrobacter freundii</name>
    <dbReference type="NCBI Taxonomy" id="546"/>
    <lineage>
        <taxon>Bacteria</taxon>
        <taxon>Pseudomonadati</taxon>
        <taxon>Pseudomonadota</taxon>
        <taxon>Gammaproteobacteria</taxon>
        <taxon>Enterobacterales</taxon>
        <taxon>Enterobacteriaceae</taxon>
        <taxon>Citrobacter</taxon>
        <taxon>Citrobacter freundii complex</taxon>
    </lineage>
</organism>
<dbReference type="InterPro" id="IPR029044">
    <property type="entry name" value="Nucleotide-diphossugar_trans"/>
</dbReference>
<proteinExistence type="predicted"/>
<evidence type="ECO:0000259" key="1">
    <source>
        <dbReference type="Pfam" id="PF00535"/>
    </source>
</evidence>
<evidence type="ECO:0000313" key="3">
    <source>
        <dbReference type="Proteomes" id="UP000591803"/>
    </source>
</evidence>
<keyword evidence="2" id="KW-0808">Transferase</keyword>
<dbReference type="Gene3D" id="3.90.550.10">
    <property type="entry name" value="Spore Coat Polysaccharide Biosynthesis Protein SpsA, Chain A"/>
    <property type="match status" value="1"/>
</dbReference>
<dbReference type="Proteomes" id="UP000591803">
    <property type="component" value="Unassembled WGS sequence"/>
</dbReference>
<dbReference type="AlphaFoldDB" id="A0A7W3D787"/>
<name>A0A7W3D787_CITFR</name>
<dbReference type="GO" id="GO:0016740">
    <property type="term" value="F:transferase activity"/>
    <property type="evidence" value="ECO:0007669"/>
    <property type="project" value="UniProtKB-KW"/>
</dbReference>
<dbReference type="EMBL" id="JABXRI010000001">
    <property type="protein sequence ID" value="MBA8064226.1"/>
    <property type="molecule type" value="Genomic_DNA"/>
</dbReference>
<protein>
    <submittedName>
        <fullName evidence="2">Glycosyltransferase</fullName>
    </submittedName>
</protein>
<evidence type="ECO:0000313" key="2">
    <source>
        <dbReference type="EMBL" id="MBA8064226.1"/>
    </source>
</evidence>
<accession>A0A7W3D787</accession>
<feature type="domain" description="Glycosyltransferase 2-like" evidence="1">
    <location>
        <begin position="18"/>
        <end position="109"/>
    </location>
</feature>
<dbReference type="SUPFAM" id="SSF53448">
    <property type="entry name" value="Nucleotide-diphospho-sugar transferases"/>
    <property type="match status" value="1"/>
</dbReference>
<dbReference type="InterPro" id="IPR001173">
    <property type="entry name" value="Glyco_trans_2-like"/>
</dbReference>
<comment type="caution">
    <text evidence="2">The sequence shown here is derived from an EMBL/GenBank/DDBJ whole genome shotgun (WGS) entry which is preliminary data.</text>
</comment>